<organism evidence="1">
    <name type="scientific">Siphoviridae sp. ctVif31</name>
    <dbReference type="NCBI Taxonomy" id="2825532"/>
    <lineage>
        <taxon>Viruses</taxon>
        <taxon>Duplodnaviria</taxon>
        <taxon>Heunggongvirae</taxon>
        <taxon>Uroviricota</taxon>
        <taxon>Caudoviricetes</taxon>
    </lineage>
</organism>
<accession>A0A8S5Q3W7</accession>
<reference evidence="1" key="1">
    <citation type="journal article" date="2021" name="Proc. Natl. Acad. Sci. U.S.A.">
        <title>A Catalog of Tens of Thousands of Viruses from Human Metagenomes Reveals Hidden Associations with Chronic Diseases.</title>
        <authorList>
            <person name="Tisza M.J."/>
            <person name="Buck C.B."/>
        </authorList>
    </citation>
    <scope>NUCLEOTIDE SEQUENCE</scope>
    <source>
        <strain evidence="1">CtVif31</strain>
    </source>
</reference>
<name>A0A8S5Q3W7_9CAUD</name>
<protein>
    <submittedName>
        <fullName evidence="1">Uncharacterized protein</fullName>
    </submittedName>
</protein>
<dbReference type="EMBL" id="BK015567">
    <property type="protein sequence ID" value="DAE13521.1"/>
    <property type="molecule type" value="Genomic_DNA"/>
</dbReference>
<sequence length="141" mass="16175">MNILGGKDVLKSFSKNKKGVSEIRHDYENVGQESPAIRKLVKPIHANAILADGRLYDTQTATYVCEYGNLSLFVTKNGRWFGAKSKSELAGYSADKNGDRTAEYRLTYYGLECIDKIFVMQHLWYYNYKLYKKYFGEAEEG</sequence>
<evidence type="ECO:0000313" key="1">
    <source>
        <dbReference type="EMBL" id="DAE13521.1"/>
    </source>
</evidence>
<proteinExistence type="predicted"/>